<keyword evidence="1" id="KW-0489">Methyltransferase</keyword>
<protein>
    <submittedName>
        <fullName evidence="1">Methyltransferase</fullName>
    </submittedName>
</protein>
<keyword evidence="2" id="KW-1185">Reference proteome</keyword>
<evidence type="ECO:0000313" key="1">
    <source>
        <dbReference type="EMBL" id="KAA9086846.1"/>
    </source>
</evidence>
<comment type="caution">
    <text evidence="1">The sequence shown here is derived from an EMBL/GenBank/DDBJ whole genome shotgun (WGS) entry which is preliminary data.</text>
</comment>
<sequence>MSTDTRTSALWVAYGTGGVAGSIRHTDEGYLVTMAGADAPLGTFPSMEVAKAALHGRMRPGSDWPRFVEH</sequence>
<name>A0A5J5IQG0_9MICO</name>
<organism evidence="1 2">
    <name type="scientific">Microbacterium radiodurans</name>
    <dbReference type="NCBI Taxonomy" id="661398"/>
    <lineage>
        <taxon>Bacteria</taxon>
        <taxon>Bacillati</taxon>
        <taxon>Actinomycetota</taxon>
        <taxon>Actinomycetes</taxon>
        <taxon>Micrococcales</taxon>
        <taxon>Microbacteriaceae</taxon>
        <taxon>Microbacterium</taxon>
    </lineage>
</organism>
<accession>A0A5J5IQG0</accession>
<reference evidence="2" key="1">
    <citation type="submission" date="2019-09" db="EMBL/GenBank/DDBJ databases">
        <title>Mumia zhuanghuii sp. nov. isolated from the intestinal contents of plateau pika (Ochotona curzoniae) in the Qinghai-Tibet plateau of China.</title>
        <authorList>
            <person name="Tian Z."/>
        </authorList>
    </citation>
    <scope>NUCLEOTIDE SEQUENCE [LARGE SCALE GENOMIC DNA]</scope>
    <source>
        <strain evidence="2">DSM 25564</strain>
    </source>
</reference>
<proteinExistence type="predicted"/>
<dbReference type="GO" id="GO:0032259">
    <property type="term" value="P:methylation"/>
    <property type="evidence" value="ECO:0007669"/>
    <property type="project" value="UniProtKB-KW"/>
</dbReference>
<dbReference type="RefSeq" id="WP_150419015.1">
    <property type="nucleotide sequence ID" value="NZ_VYRZ01000002.1"/>
</dbReference>
<evidence type="ECO:0000313" key="2">
    <source>
        <dbReference type="Proteomes" id="UP000327039"/>
    </source>
</evidence>
<dbReference type="AlphaFoldDB" id="A0A5J5IQG0"/>
<dbReference type="GO" id="GO:0008168">
    <property type="term" value="F:methyltransferase activity"/>
    <property type="evidence" value="ECO:0007669"/>
    <property type="project" value="UniProtKB-KW"/>
</dbReference>
<dbReference type="OrthoDB" id="5121090at2"/>
<dbReference type="Proteomes" id="UP000327039">
    <property type="component" value="Unassembled WGS sequence"/>
</dbReference>
<dbReference type="EMBL" id="VYRZ01000002">
    <property type="protein sequence ID" value="KAA9086846.1"/>
    <property type="molecule type" value="Genomic_DNA"/>
</dbReference>
<gene>
    <name evidence="1" type="ORF">F6B42_07580</name>
</gene>
<keyword evidence="1" id="KW-0808">Transferase</keyword>